<dbReference type="EMBL" id="JARJCN010000006">
    <property type="protein sequence ID" value="KAJ7100227.1"/>
    <property type="molecule type" value="Genomic_DNA"/>
</dbReference>
<comment type="caution">
    <text evidence="1">The sequence shown here is derived from an EMBL/GenBank/DDBJ whole genome shotgun (WGS) entry which is preliminary data.</text>
</comment>
<accession>A0AAD6XSL2</accession>
<name>A0AAD6XSL2_9AGAR</name>
<organism evidence="1 2">
    <name type="scientific">Mycena belliarum</name>
    <dbReference type="NCBI Taxonomy" id="1033014"/>
    <lineage>
        <taxon>Eukaryota</taxon>
        <taxon>Fungi</taxon>
        <taxon>Dikarya</taxon>
        <taxon>Basidiomycota</taxon>
        <taxon>Agaricomycotina</taxon>
        <taxon>Agaricomycetes</taxon>
        <taxon>Agaricomycetidae</taxon>
        <taxon>Agaricales</taxon>
        <taxon>Marasmiineae</taxon>
        <taxon>Mycenaceae</taxon>
        <taxon>Mycena</taxon>
    </lineage>
</organism>
<reference evidence="1" key="1">
    <citation type="submission" date="2023-03" db="EMBL/GenBank/DDBJ databases">
        <title>Massive genome expansion in bonnet fungi (Mycena s.s.) driven by repeated elements and novel gene families across ecological guilds.</title>
        <authorList>
            <consortium name="Lawrence Berkeley National Laboratory"/>
            <person name="Harder C.B."/>
            <person name="Miyauchi S."/>
            <person name="Viragh M."/>
            <person name="Kuo A."/>
            <person name="Thoen E."/>
            <person name="Andreopoulos B."/>
            <person name="Lu D."/>
            <person name="Skrede I."/>
            <person name="Drula E."/>
            <person name="Henrissat B."/>
            <person name="Morin E."/>
            <person name="Kohler A."/>
            <person name="Barry K."/>
            <person name="LaButti K."/>
            <person name="Morin E."/>
            <person name="Salamov A."/>
            <person name="Lipzen A."/>
            <person name="Mereny Z."/>
            <person name="Hegedus B."/>
            <person name="Baldrian P."/>
            <person name="Stursova M."/>
            <person name="Weitz H."/>
            <person name="Taylor A."/>
            <person name="Grigoriev I.V."/>
            <person name="Nagy L.G."/>
            <person name="Martin F."/>
            <person name="Kauserud H."/>
        </authorList>
    </citation>
    <scope>NUCLEOTIDE SEQUENCE</scope>
    <source>
        <strain evidence="1">CBHHK173m</strain>
    </source>
</reference>
<proteinExistence type="predicted"/>
<sequence>MLLSPLSTSISMTFLPARASGPPVKNVVSLLSGNFDYSSLHLNSLVQVLVETTTTAAHRCIESVGSRRALTRAQSSTTWERHIAAKHKTACTKAFNANTCSVRHWHYTLSAQTLFSASNQLIGISVLRLPLSSTVWRTITIS</sequence>
<dbReference type="AlphaFoldDB" id="A0AAD6XSL2"/>
<dbReference type="Proteomes" id="UP001222325">
    <property type="component" value="Unassembled WGS sequence"/>
</dbReference>
<evidence type="ECO:0000313" key="2">
    <source>
        <dbReference type="Proteomes" id="UP001222325"/>
    </source>
</evidence>
<gene>
    <name evidence="1" type="ORF">B0H15DRAFT_513545</name>
</gene>
<protein>
    <submittedName>
        <fullName evidence="1">Uncharacterized protein</fullName>
    </submittedName>
</protein>
<keyword evidence="2" id="KW-1185">Reference proteome</keyword>
<evidence type="ECO:0000313" key="1">
    <source>
        <dbReference type="EMBL" id="KAJ7100227.1"/>
    </source>
</evidence>